<dbReference type="RefSeq" id="WP_187709122.1">
    <property type="nucleotide sequence ID" value="NZ_CP060782.1"/>
</dbReference>
<evidence type="ECO:0000256" key="1">
    <source>
        <dbReference type="ARBA" id="ARBA00022729"/>
    </source>
</evidence>
<evidence type="ECO:0000313" key="6">
    <source>
        <dbReference type="EMBL" id="QNP46169.1"/>
    </source>
</evidence>
<proteinExistence type="predicted"/>
<feature type="domain" description="Thioredoxin" evidence="5">
    <location>
        <begin position="5"/>
        <end position="214"/>
    </location>
</feature>
<dbReference type="InterPro" id="IPR036249">
    <property type="entry name" value="Thioredoxin-like_sf"/>
</dbReference>
<dbReference type="Proteomes" id="UP000516105">
    <property type="component" value="Chromosome"/>
</dbReference>
<keyword evidence="3" id="KW-1015">Disulfide bond</keyword>
<dbReference type="InterPro" id="IPR013766">
    <property type="entry name" value="Thioredoxin_domain"/>
</dbReference>
<name>A0ABX6T9W6_9SPHN</name>
<sequence>MLTTAVLLVAAPQFMSGRIVRQGMLHDPQILVDAADALRDRQYAPTLASSRGMLETPFGSSWKGAEKPEVILVEFYDYACPYCKASNPHVDQLLRENPKLRVVYRELPILGPDSVVAARLSLAASKAGRFQQFHDALYAAGRPAPETNAAAARIANIPPTPSQDVAIEAELKKNFSLASQLGATGTPLFVVGDRVLSGAVGYDALKKAVEAAQKKA</sequence>
<organism evidence="6 7">
    <name type="scientific">Sphingomonas sediminicola</name>
    <dbReference type="NCBI Taxonomy" id="386874"/>
    <lineage>
        <taxon>Bacteria</taxon>
        <taxon>Pseudomonadati</taxon>
        <taxon>Pseudomonadota</taxon>
        <taxon>Alphaproteobacteria</taxon>
        <taxon>Sphingomonadales</taxon>
        <taxon>Sphingomonadaceae</taxon>
        <taxon>Sphingomonas</taxon>
    </lineage>
</organism>
<evidence type="ECO:0000256" key="4">
    <source>
        <dbReference type="ARBA" id="ARBA00023284"/>
    </source>
</evidence>
<dbReference type="PROSITE" id="PS51352">
    <property type="entry name" value="THIOREDOXIN_2"/>
    <property type="match status" value="1"/>
</dbReference>
<accession>A0ABX6T9W6</accession>
<reference evidence="6 7" key="1">
    <citation type="submission" date="2020-08" db="EMBL/GenBank/DDBJ databases">
        <title>Genome sequence of Sphingomonas sediminicola KACC 15039T.</title>
        <authorList>
            <person name="Hyun D.-W."/>
            <person name="Bae J.-W."/>
        </authorList>
    </citation>
    <scope>NUCLEOTIDE SEQUENCE [LARGE SCALE GENOMIC DNA]</scope>
    <source>
        <strain evidence="6 7">KACC 15039</strain>
    </source>
</reference>
<evidence type="ECO:0000313" key="7">
    <source>
        <dbReference type="Proteomes" id="UP000516105"/>
    </source>
</evidence>
<dbReference type="PANTHER" id="PTHR13887:SF14">
    <property type="entry name" value="DISULFIDE BOND FORMATION PROTEIN D"/>
    <property type="match status" value="1"/>
</dbReference>
<protein>
    <submittedName>
        <fullName evidence="6">Thioredoxin domain-containing protein</fullName>
    </submittedName>
</protein>
<dbReference type="PANTHER" id="PTHR13887">
    <property type="entry name" value="GLUTATHIONE S-TRANSFERASE KAPPA"/>
    <property type="match status" value="1"/>
</dbReference>
<dbReference type="InterPro" id="IPR001853">
    <property type="entry name" value="DSBA-like_thioredoxin_dom"/>
</dbReference>
<evidence type="ECO:0000256" key="3">
    <source>
        <dbReference type="ARBA" id="ARBA00023157"/>
    </source>
</evidence>
<dbReference type="EMBL" id="CP060782">
    <property type="protein sequence ID" value="QNP46169.1"/>
    <property type="molecule type" value="Genomic_DNA"/>
</dbReference>
<gene>
    <name evidence="6" type="ORF">H9L14_02635</name>
</gene>
<keyword evidence="2" id="KW-0560">Oxidoreductase</keyword>
<keyword evidence="1" id="KW-0732">Signal</keyword>
<keyword evidence="4" id="KW-0676">Redox-active center</keyword>
<evidence type="ECO:0000259" key="5">
    <source>
        <dbReference type="PROSITE" id="PS51352"/>
    </source>
</evidence>
<dbReference type="CDD" id="cd03023">
    <property type="entry name" value="DsbA_Com1_like"/>
    <property type="match status" value="1"/>
</dbReference>
<dbReference type="Pfam" id="PF01323">
    <property type="entry name" value="DSBA"/>
    <property type="match status" value="1"/>
</dbReference>
<dbReference type="SUPFAM" id="SSF52833">
    <property type="entry name" value="Thioredoxin-like"/>
    <property type="match status" value="1"/>
</dbReference>
<evidence type="ECO:0000256" key="2">
    <source>
        <dbReference type="ARBA" id="ARBA00023002"/>
    </source>
</evidence>
<dbReference type="Gene3D" id="3.40.30.10">
    <property type="entry name" value="Glutaredoxin"/>
    <property type="match status" value="1"/>
</dbReference>
<keyword evidence="7" id="KW-1185">Reference proteome</keyword>